<dbReference type="OrthoDB" id="10305666at2759"/>
<organism evidence="2 3">
    <name type="scientific">Trema orientale</name>
    <name type="common">Charcoal tree</name>
    <name type="synonym">Celtis orientalis</name>
    <dbReference type="NCBI Taxonomy" id="63057"/>
    <lineage>
        <taxon>Eukaryota</taxon>
        <taxon>Viridiplantae</taxon>
        <taxon>Streptophyta</taxon>
        <taxon>Embryophyta</taxon>
        <taxon>Tracheophyta</taxon>
        <taxon>Spermatophyta</taxon>
        <taxon>Magnoliopsida</taxon>
        <taxon>eudicotyledons</taxon>
        <taxon>Gunneridae</taxon>
        <taxon>Pentapetalae</taxon>
        <taxon>rosids</taxon>
        <taxon>fabids</taxon>
        <taxon>Rosales</taxon>
        <taxon>Cannabaceae</taxon>
        <taxon>Trema</taxon>
    </lineage>
</organism>
<protein>
    <submittedName>
        <fullName evidence="2">Uncharacterized protein</fullName>
    </submittedName>
</protein>
<evidence type="ECO:0000256" key="1">
    <source>
        <dbReference type="SAM" id="MobiDB-lite"/>
    </source>
</evidence>
<comment type="caution">
    <text evidence="2">The sequence shown here is derived from an EMBL/GenBank/DDBJ whole genome shotgun (WGS) entry which is preliminary data.</text>
</comment>
<evidence type="ECO:0000313" key="3">
    <source>
        <dbReference type="Proteomes" id="UP000237000"/>
    </source>
</evidence>
<name>A0A2P5CC82_TREOI</name>
<evidence type="ECO:0000313" key="2">
    <source>
        <dbReference type="EMBL" id="PON58669.1"/>
    </source>
</evidence>
<proteinExistence type="predicted"/>
<dbReference type="AlphaFoldDB" id="A0A2P5CC82"/>
<dbReference type="Proteomes" id="UP000237000">
    <property type="component" value="Unassembled WGS sequence"/>
</dbReference>
<accession>A0A2P5CC82</accession>
<reference evidence="3" key="1">
    <citation type="submission" date="2016-06" db="EMBL/GenBank/DDBJ databases">
        <title>Parallel loss of symbiosis genes in relatives of nitrogen-fixing non-legume Parasponia.</title>
        <authorList>
            <person name="Van Velzen R."/>
            <person name="Holmer R."/>
            <person name="Bu F."/>
            <person name="Rutten L."/>
            <person name="Van Zeijl A."/>
            <person name="Liu W."/>
            <person name="Santuari L."/>
            <person name="Cao Q."/>
            <person name="Sharma T."/>
            <person name="Shen D."/>
            <person name="Roswanjaya Y."/>
            <person name="Wardhani T."/>
            <person name="Kalhor M.S."/>
            <person name="Jansen J."/>
            <person name="Van den Hoogen J."/>
            <person name="Gungor B."/>
            <person name="Hartog M."/>
            <person name="Hontelez J."/>
            <person name="Verver J."/>
            <person name="Yang W.-C."/>
            <person name="Schijlen E."/>
            <person name="Repin R."/>
            <person name="Schilthuizen M."/>
            <person name="Schranz E."/>
            <person name="Heidstra R."/>
            <person name="Miyata K."/>
            <person name="Fedorova E."/>
            <person name="Kohlen W."/>
            <person name="Bisseling T."/>
            <person name="Smit S."/>
            <person name="Geurts R."/>
        </authorList>
    </citation>
    <scope>NUCLEOTIDE SEQUENCE [LARGE SCALE GENOMIC DNA]</scope>
    <source>
        <strain evidence="3">cv. RG33-2</strain>
    </source>
</reference>
<keyword evidence="3" id="KW-1185">Reference proteome</keyword>
<gene>
    <name evidence="2" type="ORF">TorRG33x02_290460</name>
</gene>
<dbReference type="EMBL" id="JXTC01000383">
    <property type="protein sequence ID" value="PON58669.1"/>
    <property type="molecule type" value="Genomic_DNA"/>
</dbReference>
<dbReference type="InParanoid" id="A0A2P5CC82"/>
<sequence>MNLFELKQTHIPKHNLTKTIQKIKNLKHEKPLKTQKQAMKAQESEHILEAYQGMKQDQDKKSNERIKATIVESWSIISQNDSVIGHTHHPKNQKDHDRAQTPKSCAELEHIPSHRNSRSMHNSQNQEYIYIYTHTHTHTKPKLKEPKKNQTLFL</sequence>
<feature type="region of interest" description="Disordered" evidence="1">
    <location>
        <begin position="82"/>
        <end position="104"/>
    </location>
</feature>
<feature type="compositionally biased region" description="Basic and acidic residues" evidence="1">
    <location>
        <begin position="92"/>
        <end position="104"/>
    </location>
</feature>